<proteinExistence type="predicted"/>
<evidence type="ECO:0000256" key="1">
    <source>
        <dbReference type="SAM" id="MobiDB-lite"/>
    </source>
</evidence>
<keyword evidence="3" id="KW-1185">Reference proteome</keyword>
<sequence>MSDVSNFSAWETLPEDESPPCIAVRRPEPPPRHFEAASYTFVNFERFSIETPPDDVPPLFIVVRSIQSPPREYEVENCSGGRYY</sequence>
<reference evidence="2 3" key="1">
    <citation type="submission" date="2023-08" db="EMBL/GenBank/DDBJ databases">
        <title>A Necator americanus chromosomal reference genome.</title>
        <authorList>
            <person name="Ilik V."/>
            <person name="Petrzelkova K.J."/>
            <person name="Pardy F."/>
            <person name="Fuh T."/>
            <person name="Niatou-Singa F.S."/>
            <person name="Gouil Q."/>
            <person name="Baker L."/>
            <person name="Ritchie M.E."/>
            <person name="Jex A.R."/>
            <person name="Gazzola D."/>
            <person name="Li H."/>
            <person name="Toshio Fujiwara R."/>
            <person name="Zhan B."/>
            <person name="Aroian R.V."/>
            <person name="Pafco B."/>
            <person name="Schwarz E.M."/>
        </authorList>
    </citation>
    <scope>NUCLEOTIDE SEQUENCE [LARGE SCALE GENOMIC DNA]</scope>
    <source>
        <strain evidence="2 3">Aroian</strain>
        <tissue evidence="2">Whole animal</tissue>
    </source>
</reference>
<protein>
    <submittedName>
        <fullName evidence="2">Uncharacterized protein</fullName>
    </submittedName>
</protein>
<dbReference type="EMBL" id="JAVFWL010000006">
    <property type="protein sequence ID" value="KAK6761458.1"/>
    <property type="molecule type" value="Genomic_DNA"/>
</dbReference>
<name>A0ABR1EFS2_NECAM</name>
<comment type="caution">
    <text evidence="2">The sequence shown here is derived from an EMBL/GenBank/DDBJ whole genome shotgun (WGS) entry which is preliminary data.</text>
</comment>
<accession>A0ABR1EFS2</accession>
<feature type="region of interest" description="Disordered" evidence="1">
    <location>
        <begin position="1"/>
        <end position="23"/>
    </location>
</feature>
<dbReference type="Proteomes" id="UP001303046">
    <property type="component" value="Unassembled WGS sequence"/>
</dbReference>
<gene>
    <name evidence="2" type="primary">Necator_chrX.g22667</name>
    <name evidence="2" type="ORF">RB195_022504</name>
</gene>
<evidence type="ECO:0000313" key="2">
    <source>
        <dbReference type="EMBL" id="KAK6761458.1"/>
    </source>
</evidence>
<evidence type="ECO:0000313" key="3">
    <source>
        <dbReference type="Proteomes" id="UP001303046"/>
    </source>
</evidence>
<organism evidence="2 3">
    <name type="scientific">Necator americanus</name>
    <name type="common">Human hookworm</name>
    <dbReference type="NCBI Taxonomy" id="51031"/>
    <lineage>
        <taxon>Eukaryota</taxon>
        <taxon>Metazoa</taxon>
        <taxon>Ecdysozoa</taxon>
        <taxon>Nematoda</taxon>
        <taxon>Chromadorea</taxon>
        <taxon>Rhabditida</taxon>
        <taxon>Rhabditina</taxon>
        <taxon>Rhabditomorpha</taxon>
        <taxon>Strongyloidea</taxon>
        <taxon>Ancylostomatidae</taxon>
        <taxon>Bunostominae</taxon>
        <taxon>Necator</taxon>
    </lineage>
</organism>